<proteinExistence type="predicted"/>
<dbReference type="EMBL" id="JADKPN010000012">
    <property type="protein sequence ID" value="MBF4765012.1"/>
    <property type="molecule type" value="Genomic_DNA"/>
</dbReference>
<comment type="caution">
    <text evidence="1">The sequence shown here is derived from an EMBL/GenBank/DDBJ whole genome shotgun (WGS) entry which is preliminary data.</text>
</comment>
<dbReference type="CDD" id="cd09176">
    <property type="entry name" value="PLDc_unchar6"/>
    <property type="match status" value="1"/>
</dbReference>
<name>A0A930YFL0_9ACTN</name>
<keyword evidence="2" id="KW-1185">Reference proteome</keyword>
<dbReference type="RefSeq" id="WP_194708195.1">
    <property type="nucleotide sequence ID" value="NZ_JADKPN010000012.1"/>
</dbReference>
<protein>
    <submittedName>
        <fullName evidence="1">Phospholipase D family protein</fullName>
    </submittedName>
</protein>
<dbReference type="AlphaFoldDB" id="A0A930YFL0"/>
<organism evidence="1 2">
    <name type="scientific">Nocardioides islandensis</name>
    <dbReference type="NCBI Taxonomy" id="433663"/>
    <lineage>
        <taxon>Bacteria</taxon>
        <taxon>Bacillati</taxon>
        <taxon>Actinomycetota</taxon>
        <taxon>Actinomycetes</taxon>
        <taxon>Propionibacteriales</taxon>
        <taxon>Nocardioidaceae</taxon>
        <taxon>Nocardioides</taxon>
    </lineage>
</organism>
<gene>
    <name evidence="1" type="ORF">ISU07_17915</name>
</gene>
<dbReference type="SUPFAM" id="SSF56024">
    <property type="entry name" value="Phospholipase D/nuclease"/>
    <property type="match status" value="1"/>
</dbReference>
<dbReference type="Proteomes" id="UP000640489">
    <property type="component" value="Unassembled WGS sequence"/>
</dbReference>
<dbReference type="InterPro" id="IPR059166">
    <property type="entry name" value="PLD-like_cat"/>
</dbReference>
<reference evidence="1" key="1">
    <citation type="submission" date="2020-11" db="EMBL/GenBank/DDBJ databases">
        <title>Nocardioides sp. nov., isolated from Soil of Cynanchum wilfordii Hemsley rhizosphere.</title>
        <authorList>
            <person name="Lee J.-S."/>
            <person name="Suh M.K."/>
            <person name="Kim J.-S."/>
        </authorList>
    </citation>
    <scope>NUCLEOTIDE SEQUENCE</scope>
    <source>
        <strain evidence="1">KCTC 19275</strain>
    </source>
</reference>
<sequence length="604" mass="65753">MLNPDARHLLTDALRPPTGWRLDAAVATTYTLDLTSLLLAPLSLAAYDHAEEGIDQAAPHELLEAIRRYAERTTVFCQAGGIHVPSTYRKLVVFAEQSIVEVAPPPGRTFHPKIWVLRFTNATGAFNHRLLCLSRNLTGDRSWDTVLAADESTTDDNHMPAAPAADFIQALVGMSVRPVAGQRRVLVDDIATTLREVSLTVPGPFTSGSLHPMGTPGGGEWPMPASADRAVVISPFLDVTTVRRLPTRSLVVSRPESFDRLGAAALSGLDLRVLQPYADAPPETFEESEADGRQAQPTLEVKSGLHAKVLAWDIGSTGNLLTGSANATSAAFGGNVEFGVLLSGPVARCGAAALMKDDDKQTGFVRLLQPHTPSAEAQPDVEYELEREIEAFHVHLATCGPELHVAQDGEAFEVRLSWATTPDSFGGESWARPITLKVELERRLDSGGQWKGLGLSDITVFLAVRTRLERDGVTVERSSVVRASLVGAPQDRDKRVLRELLSKIEDVLRYLALLLKDPGLDDVASTLLQASNDDPAGDGSSRWSWFDDLVLVEPLVRAFAREDGSLDRVERLLDDLRDDDGRLPELGEEFDDLWRTVSNARGVR</sequence>
<evidence type="ECO:0000313" key="1">
    <source>
        <dbReference type="EMBL" id="MBF4765012.1"/>
    </source>
</evidence>
<accession>A0A930YFL0</accession>
<dbReference type="Gene3D" id="3.30.870.10">
    <property type="entry name" value="Endonuclease Chain A"/>
    <property type="match status" value="1"/>
</dbReference>
<evidence type="ECO:0000313" key="2">
    <source>
        <dbReference type="Proteomes" id="UP000640489"/>
    </source>
</evidence>